<dbReference type="Proteomes" id="UP001343698">
    <property type="component" value="Unassembled WGS sequence"/>
</dbReference>
<dbReference type="PANTHER" id="PTHR48080">
    <property type="entry name" value="D-GALACTONATE DEHYDRATASE-RELATED"/>
    <property type="match status" value="1"/>
</dbReference>
<dbReference type="Gene3D" id="3.20.20.120">
    <property type="entry name" value="Enolase-like C-terminal domain"/>
    <property type="match status" value="1"/>
</dbReference>
<dbReference type="Gene3D" id="3.30.390.10">
    <property type="entry name" value="Enolase-like, N-terminal domain"/>
    <property type="match status" value="1"/>
</dbReference>
<dbReference type="CDD" id="cd03316">
    <property type="entry name" value="MR_like"/>
    <property type="match status" value="1"/>
</dbReference>
<keyword evidence="1" id="KW-0456">Lyase</keyword>
<dbReference type="InterPro" id="IPR013341">
    <property type="entry name" value="Mandelate_racemase_N_dom"/>
</dbReference>
<evidence type="ECO:0000259" key="2">
    <source>
        <dbReference type="SMART" id="SM00922"/>
    </source>
</evidence>
<gene>
    <name evidence="3" type="ORF">V1H85_00720</name>
</gene>
<dbReference type="RefSeq" id="WP_272635598.1">
    <property type="nucleotide sequence ID" value="NZ_JAZDDF010000001.1"/>
</dbReference>
<organism evidence="3 4">
    <name type="scientific">Maribacter flavus</name>
    <dbReference type="NCBI Taxonomy" id="1658664"/>
    <lineage>
        <taxon>Bacteria</taxon>
        <taxon>Pseudomonadati</taxon>
        <taxon>Bacteroidota</taxon>
        <taxon>Flavobacteriia</taxon>
        <taxon>Flavobacteriales</taxon>
        <taxon>Flavobacteriaceae</taxon>
        <taxon>Maribacter</taxon>
    </lineage>
</organism>
<evidence type="ECO:0000256" key="1">
    <source>
        <dbReference type="ARBA" id="ARBA00023239"/>
    </source>
</evidence>
<dbReference type="PANTHER" id="PTHR48080:SF2">
    <property type="entry name" value="D-GALACTONATE DEHYDRATASE"/>
    <property type="match status" value="1"/>
</dbReference>
<name>A0ABU7IDQ3_9FLAO</name>
<dbReference type="Pfam" id="PF02746">
    <property type="entry name" value="MR_MLE_N"/>
    <property type="match status" value="1"/>
</dbReference>
<dbReference type="InterPro" id="IPR036849">
    <property type="entry name" value="Enolase-like_C_sf"/>
</dbReference>
<dbReference type="InterPro" id="IPR029065">
    <property type="entry name" value="Enolase_C-like"/>
</dbReference>
<dbReference type="SMART" id="SM00922">
    <property type="entry name" value="MR_MLE"/>
    <property type="match status" value="1"/>
</dbReference>
<dbReference type="Pfam" id="PF13378">
    <property type="entry name" value="MR_MLE_C"/>
    <property type="match status" value="1"/>
</dbReference>
<feature type="domain" description="Mandelate racemase/muconate lactonizing enzyme C-terminal" evidence="2">
    <location>
        <begin position="199"/>
        <end position="346"/>
    </location>
</feature>
<evidence type="ECO:0000313" key="3">
    <source>
        <dbReference type="EMBL" id="MEE1970946.1"/>
    </source>
</evidence>
<dbReference type="EMBL" id="JAZDDF010000001">
    <property type="protein sequence ID" value="MEE1970946.1"/>
    <property type="molecule type" value="Genomic_DNA"/>
</dbReference>
<evidence type="ECO:0000313" key="4">
    <source>
        <dbReference type="Proteomes" id="UP001343698"/>
    </source>
</evidence>
<protein>
    <submittedName>
        <fullName evidence="3">Mandelate racemase/muconate lactonizing enzyme family protein</fullName>
    </submittedName>
</protein>
<dbReference type="SFLD" id="SFLDG00179">
    <property type="entry name" value="mandelate_racemase"/>
    <property type="match status" value="1"/>
</dbReference>
<dbReference type="SFLD" id="SFLDS00001">
    <property type="entry name" value="Enolase"/>
    <property type="match status" value="1"/>
</dbReference>
<dbReference type="InterPro" id="IPR034593">
    <property type="entry name" value="DgoD-like"/>
</dbReference>
<dbReference type="SUPFAM" id="SSF51604">
    <property type="entry name" value="Enolase C-terminal domain-like"/>
    <property type="match status" value="1"/>
</dbReference>
<dbReference type="SUPFAM" id="SSF54826">
    <property type="entry name" value="Enolase N-terminal domain-like"/>
    <property type="match status" value="1"/>
</dbReference>
<dbReference type="InterPro" id="IPR013342">
    <property type="entry name" value="Mandelate_racemase_C"/>
</dbReference>
<accession>A0ABU7IDQ3</accession>
<keyword evidence="4" id="KW-1185">Reference proteome</keyword>
<comment type="caution">
    <text evidence="3">The sequence shown here is derived from an EMBL/GenBank/DDBJ whole genome shotgun (WGS) entry which is preliminary data.</text>
</comment>
<dbReference type="InterPro" id="IPR029017">
    <property type="entry name" value="Enolase-like_N"/>
</dbReference>
<sequence>MMENTLQKLVSKFKKEEEGILALRNRELEDPRITDQRRNFLKKTALGGIAMTGMIGLGIEDTIAQTTSKVSRMSAPSELKITDMRYALTNVMGGTAIIKIETNQGIYGLGEVRDAADVRYALFLKSRILGENPCNVEKIFKSIKQFGGPARQAGGVCAVEMALWDICGKAYDVPAWQLLGGRYRDKVRLYADTPEASSPEEQKRLIDFRINEQGYTWLKMDVSIGELRGKPGTVVNGKFWENDKGVLAQWGDRRNMMSYGNTMHPFTQIQITEKGLEELQKVVEDVRNMVGYEIPISTDHYGHFDLNNGIRLAKALDKYRLAWFEDMVPWQYNEQWRTITDAIETPTTTGEDIYLLKDFLPLIHNRAVDIIHPDLASSGGLLETKRIADYAEEYGIAMAMHQAGTPVSFMANVHCAAATQNFLALEHHSVDVPWWESLVKTVGGFKMIDKGFATVPLTAPGLGIELDEEVVKAHLHPSDKTFFKSTEEWNELRSHDRTFS</sequence>
<proteinExistence type="predicted"/>
<reference evidence="3 4" key="1">
    <citation type="submission" date="2024-01" db="EMBL/GenBank/DDBJ databases">
        <title>Maribacter spp. originated from different algae showed divergent polysaccharides utilization ability.</title>
        <authorList>
            <person name="Wang H."/>
            <person name="Wu Y."/>
        </authorList>
    </citation>
    <scope>NUCLEOTIDE SEQUENCE [LARGE SCALE GENOMIC DNA]</scope>
    <source>
        <strain evidence="3 4">KPT27_14</strain>
    </source>
</reference>